<feature type="signal peptide" evidence="1">
    <location>
        <begin position="1"/>
        <end position="24"/>
    </location>
</feature>
<dbReference type="SMART" id="SM00060">
    <property type="entry name" value="FN3"/>
    <property type="match status" value="2"/>
</dbReference>
<dbReference type="EMBL" id="CP031517">
    <property type="protein sequence ID" value="QOS40976.1"/>
    <property type="molecule type" value="Genomic_DNA"/>
</dbReference>
<protein>
    <recommendedName>
        <fullName evidence="2">Fibronectin type-III domain-containing protein</fullName>
    </recommendedName>
</protein>
<dbReference type="InterPro" id="IPR003961">
    <property type="entry name" value="FN3_dom"/>
</dbReference>
<dbReference type="SUPFAM" id="SSF49373">
    <property type="entry name" value="Invasin/intimin cell-adhesion fragments"/>
    <property type="match status" value="1"/>
</dbReference>
<dbReference type="AlphaFoldDB" id="A0A840SIA5"/>
<dbReference type="Gene3D" id="2.60.40.10">
    <property type="entry name" value="Immunoglobulins"/>
    <property type="match status" value="1"/>
</dbReference>
<dbReference type="SUPFAM" id="SSF49265">
    <property type="entry name" value="Fibronectin type III"/>
    <property type="match status" value="1"/>
</dbReference>
<evidence type="ECO:0000313" key="4">
    <source>
        <dbReference type="EMBL" id="QOS40976.1"/>
    </source>
</evidence>
<evidence type="ECO:0000313" key="6">
    <source>
        <dbReference type="Proteomes" id="UP000593591"/>
    </source>
</evidence>
<keyword evidence="1" id="KW-0732">Signal</keyword>
<dbReference type="RefSeq" id="WP_184652549.1">
    <property type="nucleotide sequence ID" value="NZ_JACHFR010000002.1"/>
</dbReference>
<dbReference type="InterPro" id="IPR008964">
    <property type="entry name" value="Invasin/intimin_cell_adhesion"/>
</dbReference>
<organism evidence="3 5">
    <name type="scientific">Treponema rectale</name>
    <dbReference type="NCBI Taxonomy" id="744512"/>
    <lineage>
        <taxon>Bacteria</taxon>
        <taxon>Pseudomonadati</taxon>
        <taxon>Spirochaetota</taxon>
        <taxon>Spirochaetia</taxon>
        <taxon>Spirochaetales</taxon>
        <taxon>Treponemataceae</taxon>
        <taxon>Treponema</taxon>
    </lineage>
</organism>
<dbReference type="PROSITE" id="PS50853">
    <property type="entry name" value="FN3"/>
    <property type="match status" value="1"/>
</dbReference>
<dbReference type="SMART" id="SM00635">
    <property type="entry name" value="BID_2"/>
    <property type="match status" value="1"/>
</dbReference>
<feature type="chain" id="PRO_5033940329" description="Fibronectin type-III domain-containing protein" evidence="1">
    <location>
        <begin position="25"/>
        <end position="567"/>
    </location>
</feature>
<reference evidence="3 5" key="2">
    <citation type="submission" date="2020-08" db="EMBL/GenBank/DDBJ databases">
        <title>Genomic Encyclopedia of Type Strains, Phase IV (KMG-IV): sequencing the most valuable type-strain genomes for metagenomic binning, comparative biology and taxonomic classification.</title>
        <authorList>
            <person name="Goeker M."/>
        </authorList>
    </citation>
    <scope>NUCLEOTIDE SEQUENCE [LARGE SCALE GENOMIC DNA]</scope>
    <source>
        <strain evidence="3 5">DSM 103679</strain>
    </source>
</reference>
<dbReference type="CDD" id="cd00063">
    <property type="entry name" value="FN3"/>
    <property type="match status" value="1"/>
</dbReference>
<proteinExistence type="predicted"/>
<dbReference type="Proteomes" id="UP000593591">
    <property type="component" value="Chromosome"/>
</dbReference>
<dbReference type="KEGG" id="trc:DYE49_11175"/>
<dbReference type="InterPro" id="IPR036116">
    <property type="entry name" value="FN3_sf"/>
</dbReference>
<dbReference type="InterPro" id="IPR003343">
    <property type="entry name" value="Big_2"/>
</dbReference>
<name>A0A840SIA5_9SPIR</name>
<dbReference type="EMBL" id="JACHFR010000002">
    <property type="protein sequence ID" value="MBB5219122.1"/>
    <property type="molecule type" value="Genomic_DNA"/>
</dbReference>
<sequence>MKKYSIIKAFTASLAAAALFCVTACNNDATEFVPTVAKGLEISSINLSASSVVLSGTSGITTKDLSADIYPSYATNTTVYWSSSDDSIVTVSSETGTSVTLTLIGKGTAVVTARSESGVATASCKVICELETTAPDTVSAVTVTANANNVYFEWTDPVDYDSDLDHIRIESNSGEYTEVAAGLEYGWVKGLSSGTEYNFTLTAIDLNGNASVGYQISATTETVAEEFTAESVTNPTVSKLAESITVTWAADSVLEGSEEWNHMDLIIGEEVVKQLFYTSDEISYTFEGLTAGDEYVVTAKVYNDDFDCLTWTDTVTTDNYVATIVCDDSVSADFSGYLPVKLSDISDEITYSKVQFVLDDVDETAGTATTKVWTGLTVFQEYSVYAKFLDASDNVIGVSNTLVMEPLLRLVHLINGGNKYLQVKDGNVVAFWATDTSNTYTWALMPSLANSDNEDQFSLMSVSGDAWLVIDATTDYSNTTAPSGGWTDGANDTYVMILADKPTTEDGKKLASFTKTTAASGDDNYFSATLVYSSSRTLRDYWNISQCASAQTGSNAIYSSYKFIDVE</sequence>
<reference evidence="4 6" key="1">
    <citation type="submission" date="2018-08" db="EMBL/GenBank/DDBJ databases">
        <title>The first complete genome of Treponema rectale (CHPAT), a commensal spirochete of the bovine rectum.</title>
        <authorList>
            <person name="Staton G.J."/>
            <person name="Clegg S.R."/>
            <person name="Carter S.D."/>
            <person name="Radford A.D."/>
            <person name="Darby A."/>
            <person name="Hall N."/>
            <person name="Birtles R.J."/>
            <person name="Evans N.J."/>
        </authorList>
    </citation>
    <scope>NUCLEOTIDE SEQUENCE [LARGE SCALE GENOMIC DNA]</scope>
    <source>
        <strain evidence="4 6">CHPA</strain>
    </source>
</reference>
<gene>
    <name evidence="4" type="ORF">DYE49_11175</name>
    <name evidence="3" type="ORF">HNP77_001491</name>
</gene>
<dbReference type="InterPro" id="IPR013783">
    <property type="entry name" value="Ig-like_fold"/>
</dbReference>
<dbReference type="Pfam" id="PF02368">
    <property type="entry name" value="Big_2"/>
    <property type="match status" value="1"/>
</dbReference>
<evidence type="ECO:0000259" key="2">
    <source>
        <dbReference type="PROSITE" id="PS50853"/>
    </source>
</evidence>
<dbReference type="Gene3D" id="2.60.40.1080">
    <property type="match status" value="1"/>
</dbReference>
<evidence type="ECO:0000313" key="5">
    <source>
        <dbReference type="Proteomes" id="UP000578697"/>
    </source>
</evidence>
<evidence type="ECO:0000256" key="1">
    <source>
        <dbReference type="SAM" id="SignalP"/>
    </source>
</evidence>
<feature type="domain" description="Fibronectin type-III" evidence="2">
    <location>
        <begin position="134"/>
        <end position="225"/>
    </location>
</feature>
<dbReference type="Proteomes" id="UP000578697">
    <property type="component" value="Unassembled WGS sequence"/>
</dbReference>
<keyword evidence="5" id="KW-1185">Reference proteome</keyword>
<evidence type="ECO:0000313" key="3">
    <source>
        <dbReference type="EMBL" id="MBB5219122.1"/>
    </source>
</evidence>
<accession>A0A840SIA5</accession>